<dbReference type="InterPro" id="IPR050995">
    <property type="entry name" value="WD-F-box_domain-protein"/>
</dbReference>
<keyword evidence="1 3" id="KW-0853">WD repeat</keyword>
<dbReference type="Gene3D" id="2.130.10.10">
    <property type="entry name" value="YVTN repeat-like/Quinoprotein amine dehydrogenase"/>
    <property type="match status" value="1"/>
</dbReference>
<dbReference type="InterPro" id="IPR001810">
    <property type="entry name" value="F-box_dom"/>
</dbReference>
<dbReference type="CTD" id="20324822"/>
<dbReference type="InterPro" id="IPR036047">
    <property type="entry name" value="F-box-like_dom_sf"/>
</dbReference>
<dbReference type="CDD" id="cd00200">
    <property type="entry name" value="WD40"/>
    <property type="match status" value="1"/>
</dbReference>
<dbReference type="GeneID" id="20324822"/>
<dbReference type="InterPro" id="IPR019775">
    <property type="entry name" value="WD40_repeat_CS"/>
</dbReference>
<dbReference type="InterPro" id="IPR015943">
    <property type="entry name" value="WD40/YVTN_repeat-like_dom_sf"/>
</dbReference>
<dbReference type="PROSITE" id="PS50082">
    <property type="entry name" value="WD_REPEATS_2"/>
    <property type="match status" value="6"/>
</dbReference>
<evidence type="ECO:0000313" key="5">
    <source>
        <dbReference type="EMBL" id="KER20882.1"/>
    </source>
</evidence>
<proteinExistence type="predicted"/>
<keyword evidence="6" id="KW-1185">Reference proteome</keyword>
<gene>
    <name evidence="5" type="ORF">T265_10654</name>
</gene>
<evidence type="ECO:0000259" key="4">
    <source>
        <dbReference type="SMART" id="SM00256"/>
    </source>
</evidence>
<feature type="repeat" description="WD" evidence="3">
    <location>
        <begin position="309"/>
        <end position="348"/>
    </location>
</feature>
<feature type="repeat" description="WD" evidence="3">
    <location>
        <begin position="269"/>
        <end position="308"/>
    </location>
</feature>
<feature type="repeat" description="WD" evidence="3">
    <location>
        <begin position="432"/>
        <end position="471"/>
    </location>
</feature>
<dbReference type="Pfam" id="PF00400">
    <property type="entry name" value="WD40"/>
    <property type="match status" value="7"/>
</dbReference>
<dbReference type="SUPFAM" id="SSF50978">
    <property type="entry name" value="WD40 repeat-like"/>
    <property type="match status" value="1"/>
</dbReference>
<dbReference type="SMART" id="SM00256">
    <property type="entry name" value="FBOX"/>
    <property type="match status" value="1"/>
</dbReference>
<dbReference type="InterPro" id="IPR020472">
    <property type="entry name" value="WD40_PAC1"/>
</dbReference>
<evidence type="ECO:0000256" key="2">
    <source>
        <dbReference type="ARBA" id="ARBA00022737"/>
    </source>
</evidence>
<protein>
    <recommendedName>
        <fullName evidence="4">F-box domain-containing protein</fullName>
    </recommendedName>
</protein>
<name>A0A074Z5S2_OPIVI</name>
<dbReference type="KEGG" id="ovi:T265_10654"/>
<dbReference type="SUPFAM" id="SSF81383">
    <property type="entry name" value="F-box domain"/>
    <property type="match status" value="1"/>
</dbReference>
<sequence length="623" mass="71068">MVYVLRQCDNEPTEFCLVTTLIDGLSLAVRKMASDPEQSLKSLFANLPTNKKIEFLVSSVQTLSNEQCAEIQNSIDRMLRRDFITMFCECSQIHIAEKILSYLDASSLAAAEKVCPAWCAVIRGGNLWQRLIQIRVLSEELWDRLSIQLDLKKYFHFSPNNVTDHTLEDYEFGTKTTGLSDLSDIFSRDYSHQHSDFYRSLYFVMCRLAERIQQNWAHSRYNVKRITCHTDGSRGVYCLQYDPRYIVCGVRDGSIQVYNKMTLECERILIGHLGSVLCLQYENQLLISGSSDSTVRFWSLLSGFNLYTIRHHRSGVLSLRFKDGILITGSRDHTVCVWKISSPTDVLLLTSLRGHRASVIAVEFDDRFILSASGDRLVQVWDFQAHEFVRSLVGHRRGVTCLHYDKGIAITGSSDLTVRIWTVETGLCLRILEGHKHLVRCLRFDTQRIVCGSYDGKIRLWNLQDAMDRNTSGAQLCAITLAEHKSRVFRLQFDSLQIVSSSLDNTVVIWNFFTQVDDIVNEIQELVVRTRPRSMATSSTASIDSDILIIERTVDDIVNEIQELVVRTRPRSMATSSTASIDSDILIIERTVTPRPTLARQLEPYEIEAEMSATTSDFDMKSL</sequence>
<dbReference type="PROSITE" id="PS00678">
    <property type="entry name" value="WD_REPEATS_1"/>
    <property type="match status" value="1"/>
</dbReference>
<feature type="repeat" description="WD" evidence="3">
    <location>
        <begin position="392"/>
        <end position="431"/>
    </location>
</feature>
<dbReference type="Gene3D" id="1.20.1280.50">
    <property type="match status" value="1"/>
</dbReference>
<dbReference type="EMBL" id="KL597012">
    <property type="protein sequence ID" value="KER20882.1"/>
    <property type="molecule type" value="Genomic_DNA"/>
</dbReference>
<dbReference type="PRINTS" id="PR00320">
    <property type="entry name" value="GPROTEINBRPT"/>
</dbReference>
<dbReference type="Pfam" id="PF12937">
    <property type="entry name" value="F-box-like"/>
    <property type="match status" value="1"/>
</dbReference>
<feature type="domain" description="F-box" evidence="4">
    <location>
        <begin position="93"/>
        <end position="131"/>
    </location>
</feature>
<evidence type="ECO:0000313" key="6">
    <source>
        <dbReference type="Proteomes" id="UP000054324"/>
    </source>
</evidence>
<feature type="repeat" description="WD" evidence="3">
    <location>
        <begin position="352"/>
        <end position="391"/>
    </location>
</feature>
<dbReference type="PANTHER" id="PTHR14604">
    <property type="entry name" value="WD40 REPEAT PF20"/>
    <property type="match status" value="1"/>
</dbReference>
<dbReference type="STRING" id="6198.A0A074Z5S2"/>
<dbReference type="RefSeq" id="XP_009175363.1">
    <property type="nucleotide sequence ID" value="XM_009177099.1"/>
</dbReference>
<organism evidence="5 6">
    <name type="scientific">Opisthorchis viverrini</name>
    <name type="common">Southeast Asian liver fluke</name>
    <dbReference type="NCBI Taxonomy" id="6198"/>
    <lineage>
        <taxon>Eukaryota</taxon>
        <taxon>Metazoa</taxon>
        <taxon>Spiralia</taxon>
        <taxon>Lophotrochozoa</taxon>
        <taxon>Platyhelminthes</taxon>
        <taxon>Trematoda</taxon>
        <taxon>Digenea</taxon>
        <taxon>Opisthorchiida</taxon>
        <taxon>Opisthorchiata</taxon>
        <taxon>Opisthorchiidae</taxon>
        <taxon>Opisthorchis</taxon>
    </lineage>
</organism>
<dbReference type="PROSITE" id="PS50294">
    <property type="entry name" value="WD_REPEATS_REGION"/>
    <property type="match status" value="5"/>
</dbReference>
<dbReference type="InterPro" id="IPR036322">
    <property type="entry name" value="WD40_repeat_dom_sf"/>
</dbReference>
<keyword evidence="2" id="KW-0677">Repeat</keyword>
<feature type="repeat" description="WD" evidence="3">
    <location>
        <begin position="481"/>
        <end position="511"/>
    </location>
</feature>
<evidence type="ECO:0000256" key="1">
    <source>
        <dbReference type="ARBA" id="ARBA00022574"/>
    </source>
</evidence>
<dbReference type="OrthoDB" id="19711at2759"/>
<evidence type="ECO:0000256" key="3">
    <source>
        <dbReference type="PROSITE-ProRule" id="PRU00221"/>
    </source>
</evidence>
<dbReference type="PANTHER" id="PTHR14604:SF4">
    <property type="entry name" value="F-BOX DOMAIN-CONTAINING PROTEIN"/>
    <property type="match status" value="1"/>
</dbReference>
<dbReference type="InterPro" id="IPR001680">
    <property type="entry name" value="WD40_rpt"/>
</dbReference>
<dbReference type="Proteomes" id="UP000054324">
    <property type="component" value="Unassembled WGS sequence"/>
</dbReference>
<accession>A0A074Z5S2</accession>
<dbReference type="SMART" id="SM00320">
    <property type="entry name" value="WD40"/>
    <property type="match status" value="7"/>
</dbReference>
<reference evidence="5 6" key="1">
    <citation type="submission" date="2013-11" db="EMBL/GenBank/DDBJ databases">
        <title>Opisthorchis viverrini - life in the bile duct.</title>
        <authorList>
            <person name="Young N.D."/>
            <person name="Nagarajan N."/>
            <person name="Lin S.J."/>
            <person name="Korhonen P.K."/>
            <person name="Jex A.R."/>
            <person name="Hall R.S."/>
            <person name="Safavi-Hemami H."/>
            <person name="Kaewkong W."/>
            <person name="Bertrand D."/>
            <person name="Gao S."/>
            <person name="Seet Q."/>
            <person name="Wongkham S."/>
            <person name="Teh B.T."/>
            <person name="Wongkham C."/>
            <person name="Intapan P.M."/>
            <person name="Maleewong W."/>
            <person name="Yang X."/>
            <person name="Hu M."/>
            <person name="Wang Z."/>
            <person name="Hofmann A."/>
            <person name="Sternberg P.W."/>
            <person name="Tan P."/>
            <person name="Wang J."/>
            <person name="Gasser R.B."/>
        </authorList>
    </citation>
    <scope>NUCLEOTIDE SEQUENCE [LARGE SCALE GENOMIC DNA]</scope>
</reference>
<dbReference type="AlphaFoldDB" id="A0A074Z5S2"/>